<organism evidence="1">
    <name type="scientific">bioreactor metagenome</name>
    <dbReference type="NCBI Taxonomy" id="1076179"/>
    <lineage>
        <taxon>unclassified sequences</taxon>
        <taxon>metagenomes</taxon>
        <taxon>ecological metagenomes</taxon>
    </lineage>
</organism>
<name>A0A645BLY8_9ZZZZ</name>
<gene>
    <name evidence="1" type="ORF">SDC9_113099</name>
</gene>
<comment type="caution">
    <text evidence="1">The sequence shown here is derived from an EMBL/GenBank/DDBJ whole genome shotgun (WGS) entry which is preliminary data.</text>
</comment>
<protein>
    <submittedName>
        <fullName evidence="1">Uncharacterized protein</fullName>
    </submittedName>
</protein>
<sequence length="321" mass="38067">MYRGLKMNRIVLKKDIHDIIGNIYSKYKCVKEVNFSNDIDREKSDVFEIVDAELRFIISKEQKLRISDIDTIGFGDIYQEENSLICIPKAYPQHGLNNKICSVLLNEDFVKKYKYIYIDAEFDKDTHFQFILHDLKSFEMTRRFHKDKSALNNEFVKEKHTVKNKKVHFCFEYPHYLFYIKDREVIEETTHINYIDKEKLKDEIVSARILFDLKDKSIILNDLTKLKLKNIDFVNDDIKYIQIAVGNKNVKIKQITLGDRRGSIFLKSSIFEENYNKLIIISNRENLVIEKDKLDKMKNKSGIAIELDGNNILKKIFLEKE</sequence>
<proteinExistence type="predicted"/>
<dbReference type="AlphaFoldDB" id="A0A645BLY8"/>
<dbReference type="EMBL" id="VSSQ01020938">
    <property type="protein sequence ID" value="MPM66192.1"/>
    <property type="molecule type" value="Genomic_DNA"/>
</dbReference>
<reference evidence="1" key="1">
    <citation type="submission" date="2019-08" db="EMBL/GenBank/DDBJ databases">
        <authorList>
            <person name="Kucharzyk K."/>
            <person name="Murdoch R.W."/>
            <person name="Higgins S."/>
            <person name="Loffler F."/>
        </authorList>
    </citation>
    <scope>NUCLEOTIDE SEQUENCE</scope>
</reference>
<accession>A0A645BLY8</accession>
<evidence type="ECO:0000313" key="1">
    <source>
        <dbReference type="EMBL" id="MPM66192.1"/>
    </source>
</evidence>